<dbReference type="Pfam" id="PF00520">
    <property type="entry name" value="Ion_trans"/>
    <property type="match status" value="1"/>
</dbReference>
<keyword evidence="3" id="KW-0633">Potassium transport</keyword>
<feature type="transmembrane region" description="Helical" evidence="12">
    <location>
        <begin position="131"/>
        <end position="148"/>
    </location>
</feature>
<reference evidence="14 16" key="3">
    <citation type="journal article" name="Genome Announc.">
        <title>Complete Genome Sequence of Pseudomonas balearica DSM 6083T.</title>
        <authorList>
            <person name="Bennasar-Figueras A."/>
            <person name="Salva-Serra F."/>
            <person name="Jaen-Luchoro D."/>
            <person name="Segui C."/>
            <person name="Aliaga F."/>
            <person name="Busquets A."/>
            <person name="Gomila M."/>
            <person name="Moore E.R."/>
            <person name="Lalucat J."/>
        </authorList>
    </citation>
    <scope>NUCLEOTIDE SEQUENCE [LARGE SCALE GENOMIC DNA]</scope>
    <source>
        <strain evidence="16">DSM 6083</strain>
        <strain evidence="14">DSM6083</strain>
    </source>
</reference>
<dbReference type="GeneID" id="77259899"/>
<evidence type="ECO:0000256" key="6">
    <source>
        <dbReference type="ARBA" id="ARBA00022882"/>
    </source>
</evidence>
<feature type="transmembrane region" description="Helical" evidence="12">
    <location>
        <begin position="89"/>
        <end position="111"/>
    </location>
</feature>
<dbReference type="Proteomes" id="UP000182276">
    <property type="component" value="Unassembled WGS sequence"/>
</dbReference>
<keyword evidence="17" id="KW-1185">Reference proteome</keyword>
<dbReference type="InterPro" id="IPR028325">
    <property type="entry name" value="VG_K_chnl"/>
</dbReference>
<dbReference type="GO" id="GO:0001508">
    <property type="term" value="P:action potential"/>
    <property type="evidence" value="ECO:0007669"/>
    <property type="project" value="TreeGrafter"/>
</dbReference>
<dbReference type="Gene3D" id="1.20.120.350">
    <property type="entry name" value="Voltage-gated potassium channels. Chain C"/>
    <property type="match status" value="1"/>
</dbReference>
<evidence type="ECO:0000256" key="11">
    <source>
        <dbReference type="ARBA" id="ARBA00023303"/>
    </source>
</evidence>
<dbReference type="GO" id="GO:0005249">
    <property type="term" value="F:voltage-gated potassium channel activity"/>
    <property type="evidence" value="ECO:0007669"/>
    <property type="project" value="InterPro"/>
</dbReference>
<keyword evidence="5" id="KW-0631">Potassium channel</keyword>
<dbReference type="PRINTS" id="PR00169">
    <property type="entry name" value="KCHANNEL"/>
</dbReference>
<evidence type="ECO:0000256" key="2">
    <source>
        <dbReference type="ARBA" id="ARBA00022448"/>
    </source>
</evidence>
<evidence type="ECO:0000256" key="10">
    <source>
        <dbReference type="ARBA" id="ARBA00023136"/>
    </source>
</evidence>
<organism evidence="14 16">
    <name type="scientific">Stutzerimonas balearica DSM 6083</name>
    <dbReference type="NCBI Taxonomy" id="1123016"/>
    <lineage>
        <taxon>Bacteria</taxon>
        <taxon>Pseudomonadati</taxon>
        <taxon>Pseudomonadota</taxon>
        <taxon>Gammaproteobacteria</taxon>
        <taxon>Pseudomonadales</taxon>
        <taxon>Pseudomonadaceae</taxon>
        <taxon>Stutzerimonas</taxon>
    </lineage>
</organism>
<accession>A0A8D3Y192</accession>
<keyword evidence="4 12" id="KW-0812">Transmembrane</keyword>
<evidence type="ECO:0000256" key="1">
    <source>
        <dbReference type="ARBA" id="ARBA00004141"/>
    </source>
</evidence>
<keyword evidence="6" id="KW-0851">Voltage-gated channel</keyword>
<keyword evidence="11 15" id="KW-0407">Ion channel</keyword>
<feature type="transmembrane region" description="Helical" evidence="12">
    <location>
        <begin position="155"/>
        <end position="176"/>
    </location>
</feature>
<dbReference type="InterPro" id="IPR005821">
    <property type="entry name" value="Ion_trans_dom"/>
</dbReference>
<dbReference type="Gene3D" id="1.10.287.70">
    <property type="match status" value="1"/>
</dbReference>
<dbReference type="SUPFAM" id="SSF81324">
    <property type="entry name" value="Voltage-gated potassium channels"/>
    <property type="match status" value="1"/>
</dbReference>
<evidence type="ECO:0000313" key="16">
    <source>
        <dbReference type="Proteomes" id="UP000031271"/>
    </source>
</evidence>
<feature type="domain" description="Ion transport" evidence="13">
    <location>
        <begin position="29"/>
        <end position="242"/>
    </location>
</feature>
<dbReference type="EMBL" id="CP007511">
    <property type="protein sequence ID" value="AJE15031.1"/>
    <property type="molecule type" value="Genomic_DNA"/>
</dbReference>
<evidence type="ECO:0000313" key="17">
    <source>
        <dbReference type="Proteomes" id="UP000182276"/>
    </source>
</evidence>
<reference evidence="15 17" key="2">
    <citation type="submission" date="2016-10" db="EMBL/GenBank/DDBJ databases">
        <authorList>
            <person name="Varghese N."/>
            <person name="Submissions S."/>
        </authorList>
    </citation>
    <scope>NUCLEOTIDE SEQUENCE [LARGE SCALE GENOMIC DNA]</scope>
    <source>
        <strain evidence="15 17">DSM 6083</strain>
    </source>
</reference>
<evidence type="ECO:0000313" key="14">
    <source>
        <dbReference type="EMBL" id="AJE15031.1"/>
    </source>
</evidence>
<proteinExistence type="predicted"/>
<keyword evidence="10 12" id="KW-0472">Membrane</keyword>
<keyword evidence="7" id="KW-0630">Potassium</keyword>
<dbReference type="EMBL" id="FNHO01000003">
    <property type="protein sequence ID" value="SDM21600.1"/>
    <property type="molecule type" value="Genomic_DNA"/>
</dbReference>
<name>A0A8D3Y192_9GAMM</name>
<keyword evidence="2" id="KW-0813">Transport</keyword>
<feature type="transmembrane region" description="Helical" evidence="12">
    <location>
        <begin position="33"/>
        <end position="53"/>
    </location>
</feature>
<dbReference type="Proteomes" id="UP000031271">
    <property type="component" value="Chromosome"/>
</dbReference>
<evidence type="ECO:0000256" key="8">
    <source>
        <dbReference type="ARBA" id="ARBA00022989"/>
    </source>
</evidence>
<protein>
    <submittedName>
        <fullName evidence="14">Ion transporter</fullName>
    </submittedName>
    <submittedName>
        <fullName evidence="15">Voltage-gated potassium channel</fullName>
    </submittedName>
</protein>
<dbReference type="AlphaFoldDB" id="A0A8D3Y192"/>
<dbReference type="PANTHER" id="PTHR11537">
    <property type="entry name" value="VOLTAGE-GATED POTASSIUM CHANNEL"/>
    <property type="match status" value="1"/>
</dbReference>
<sequence>MDNDALREMNWRERLYTIIFFTNTDAGRRFDTWLLVVIFASLVVVMFDSVASINQRHGMLLAGIEWVFTALFALEYITRVCVHPAPRKYIFSFYGAIDLLSVVPAFIALLFPDAQYLLIVRVIRMLRVFRVLKLTHYLSQANFLLVALRGSRQKIVVFLLSVSTLVVVYGTLMYVIEGPSNGFTSIPMSVYWAVVTLTTVGFGDIVPHTALGKALATLVMITGYSIIAVPTGIFTAELANAMRDDSVLHYNCPSCAKGVHDANAAFCSRCGSRLFERLEEAPRHPERDESPPPAD</sequence>
<dbReference type="GO" id="GO:0008076">
    <property type="term" value="C:voltage-gated potassium channel complex"/>
    <property type="evidence" value="ECO:0007669"/>
    <property type="project" value="InterPro"/>
</dbReference>
<comment type="subcellular location">
    <subcellularLocation>
        <location evidence="1">Membrane</location>
        <topology evidence="1">Multi-pass membrane protein</topology>
    </subcellularLocation>
</comment>
<evidence type="ECO:0000256" key="7">
    <source>
        <dbReference type="ARBA" id="ARBA00022958"/>
    </source>
</evidence>
<evidence type="ECO:0000259" key="13">
    <source>
        <dbReference type="Pfam" id="PF00520"/>
    </source>
</evidence>
<dbReference type="RefSeq" id="WP_043219698.1">
    <property type="nucleotide sequence ID" value="NZ_CP007511.1"/>
</dbReference>
<evidence type="ECO:0000313" key="15">
    <source>
        <dbReference type="EMBL" id="SDM21600.1"/>
    </source>
</evidence>
<keyword evidence="9" id="KW-0406">Ion transport</keyword>
<gene>
    <name evidence="14" type="ORF">CL52_08195</name>
    <name evidence="15" type="ORF">SAMN05660875_10372</name>
</gene>
<evidence type="ECO:0000256" key="12">
    <source>
        <dbReference type="SAM" id="Phobius"/>
    </source>
</evidence>
<feature type="transmembrane region" description="Helical" evidence="12">
    <location>
        <begin position="214"/>
        <end position="236"/>
    </location>
</feature>
<evidence type="ECO:0000256" key="3">
    <source>
        <dbReference type="ARBA" id="ARBA00022538"/>
    </source>
</evidence>
<feature type="transmembrane region" description="Helical" evidence="12">
    <location>
        <begin position="59"/>
        <end position="77"/>
    </location>
</feature>
<reference evidence="16" key="1">
    <citation type="submission" date="2014-03" db="EMBL/GenBank/DDBJ databases">
        <title>Complete genome of Pseudomonas balearica DSM 6083T, a sewage water isolate from an enrichment with 2-methylnaphthalene.</title>
        <authorList>
            <person name="Salva-Serra F."/>
            <person name="Jaen-Luchoro D."/>
            <person name="Busquets A."/>
            <person name="Pena A."/>
            <person name="Gomila M."/>
            <person name="Bosch R."/>
            <person name="Nogales B."/>
            <person name="Garcia-Valdes E."/>
            <person name="Lalucat J."/>
            <person name="Bennasar A."/>
        </authorList>
    </citation>
    <scope>NUCLEOTIDE SEQUENCE [LARGE SCALE GENOMIC DNA]</scope>
    <source>
        <strain evidence="16">DSM 6083</strain>
    </source>
</reference>
<dbReference type="InterPro" id="IPR027359">
    <property type="entry name" value="Volt_channel_dom_sf"/>
</dbReference>
<dbReference type="PANTHER" id="PTHR11537:SF254">
    <property type="entry name" value="POTASSIUM VOLTAGE-GATED CHANNEL PROTEIN SHAB"/>
    <property type="match status" value="1"/>
</dbReference>
<keyword evidence="8 12" id="KW-1133">Transmembrane helix</keyword>
<evidence type="ECO:0000256" key="9">
    <source>
        <dbReference type="ARBA" id="ARBA00023065"/>
    </source>
</evidence>
<evidence type="ECO:0000256" key="4">
    <source>
        <dbReference type="ARBA" id="ARBA00022692"/>
    </source>
</evidence>
<evidence type="ECO:0000256" key="5">
    <source>
        <dbReference type="ARBA" id="ARBA00022826"/>
    </source>
</evidence>
<dbReference type="KEGG" id="pbm:CL52_08195"/>